<evidence type="ECO:0000313" key="1">
    <source>
        <dbReference type="EMBL" id="GME95800.1"/>
    </source>
</evidence>
<protein>
    <submittedName>
        <fullName evidence="1">Unnamed protein product</fullName>
    </submittedName>
</protein>
<organism evidence="1 2">
    <name type="scientific">Ambrosiozyma monospora</name>
    <name type="common">Yeast</name>
    <name type="synonym">Endomycopsis monosporus</name>
    <dbReference type="NCBI Taxonomy" id="43982"/>
    <lineage>
        <taxon>Eukaryota</taxon>
        <taxon>Fungi</taxon>
        <taxon>Dikarya</taxon>
        <taxon>Ascomycota</taxon>
        <taxon>Saccharomycotina</taxon>
        <taxon>Pichiomycetes</taxon>
        <taxon>Pichiales</taxon>
        <taxon>Pichiaceae</taxon>
        <taxon>Ambrosiozyma</taxon>
    </lineage>
</organism>
<evidence type="ECO:0000313" key="2">
    <source>
        <dbReference type="Proteomes" id="UP001165064"/>
    </source>
</evidence>
<dbReference type="EMBL" id="BSXS01009543">
    <property type="protein sequence ID" value="GME95800.1"/>
    <property type="molecule type" value="Genomic_DNA"/>
</dbReference>
<comment type="caution">
    <text evidence="1">The sequence shown here is derived from an EMBL/GenBank/DDBJ whole genome shotgun (WGS) entry which is preliminary data.</text>
</comment>
<name>A0ACB5TVN4_AMBMO</name>
<accession>A0ACB5TVN4</accession>
<dbReference type="Proteomes" id="UP001165064">
    <property type="component" value="Unassembled WGS sequence"/>
</dbReference>
<sequence length="244" mass="27286">MKSKLKKSSTSMMKMRKFPVTEKLLTIFDDDVPFELSSIISHQLSDHIPLLTAIQYHSSTYTPDNLPKLCHSNSFILPDPTTKPQQTPSSFQYFFHFYNHSFILVPHSKVFILTHYQLPTTIMFLPLTILHELSKRDSSDDCKGKNSDSQMCQTGTTTSTTTIVLAVVLPVCALGLGLGFMIWKGYKRNKEEALEDDDPEFTGETAVMPDYPAASVDDFKGAGPYYNPSANNSGVNPFKGANEK</sequence>
<proteinExistence type="predicted"/>
<gene>
    <name evidence="1" type="ORF">Amon02_000982200</name>
</gene>
<keyword evidence="2" id="KW-1185">Reference proteome</keyword>
<reference evidence="1" key="1">
    <citation type="submission" date="2023-04" db="EMBL/GenBank/DDBJ databases">
        <title>Ambrosiozyma monospora NBRC 10751.</title>
        <authorList>
            <person name="Ichikawa N."/>
            <person name="Sato H."/>
            <person name="Tonouchi N."/>
        </authorList>
    </citation>
    <scope>NUCLEOTIDE SEQUENCE</scope>
    <source>
        <strain evidence="1">NBRC 10751</strain>
    </source>
</reference>